<dbReference type="Proteomes" id="UP000317550">
    <property type="component" value="Chromosome"/>
</dbReference>
<name>A0A516SL29_9NEIS</name>
<dbReference type="AlphaFoldDB" id="A0A516SL29"/>
<dbReference type="EMBL" id="CP041730">
    <property type="protein sequence ID" value="QDQ28855.1"/>
    <property type="molecule type" value="Genomic_DNA"/>
</dbReference>
<evidence type="ECO:0000313" key="1">
    <source>
        <dbReference type="EMBL" id="QDQ28855.1"/>
    </source>
</evidence>
<sequence length="259" mass="29376">MNTTLSARLLGKGIAICLAISPIRGYPGSDTQLPPPSLHSVRNNCIYTPSNGDKFLMRQTVNNIITEQIWSWELTQSNGRPVMALTITSAPSDESPVAQIISRHYFNTTDEAQFWHLAEEHFTKGVVNEEILYRPYYIEKFPTKPDQPYVTGINQVKSDMTDSPPKVSYIHLTSKTIYLGEEQLTLPEIGPITACKFRILEYTNRPHTRIDKISWYAPKLGLVASRIRSEVFPSEETITEISFTHDMRELSSARKTGKK</sequence>
<dbReference type="RefSeq" id="WP_144280238.1">
    <property type="nucleotide sequence ID" value="NZ_CP041730.1"/>
</dbReference>
<accession>A0A516SL29</accession>
<organism evidence="1 2">
    <name type="scientific">Chitinimonas arctica</name>
    <dbReference type="NCBI Taxonomy" id="2594795"/>
    <lineage>
        <taxon>Bacteria</taxon>
        <taxon>Pseudomonadati</taxon>
        <taxon>Pseudomonadota</taxon>
        <taxon>Betaproteobacteria</taxon>
        <taxon>Neisseriales</taxon>
        <taxon>Chitinibacteraceae</taxon>
        <taxon>Chitinimonas</taxon>
    </lineage>
</organism>
<gene>
    <name evidence="1" type="ORF">FNU76_22270</name>
</gene>
<reference evidence="2" key="1">
    <citation type="submission" date="2019-07" db="EMBL/GenBank/DDBJ databases">
        <title>Chitinimonas sp. nov., isolated from Ny-Alesund, arctica soil.</title>
        <authorList>
            <person name="Xu Q."/>
            <person name="Peng F."/>
        </authorList>
    </citation>
    <scope>NUCLEOTIDE SEQUENCE [LARGE SCALE GENOMIC DNA]</scope>
    <source>
        <strain evidence="2">R3-44</strain>
    </source>
</reference>
<keyword evidence="2" id="KW-1185">Reference proteome</keyword>
<proteinExistence type="predicted"/>
<protein>
    <submittedName>
        <fullName evidence="1">Uncharacterized protein</fullName>
    </submittedName>
</protein>
<evidence type="ECO:0000313" key="2">
    <source>
        <dbReference type="Proteomes" id="UP000317550"/>
    </source>
</evidence>
<dbReference type="KEGG" id="cari:FNU76_22270"/>